<evidence type="ECO:0000256" key="1">
    <source>
        <dbReference type="SAM" id="Phobius"/>
    </source>
</evidence>
<reference evidence="2 3" key="1">
    <citation type="submission" date="2019-12" db="EMBL/GenBank/DDBJ databases">
        <authorList>
            <person name="Yang R."/>
        </authorList>
    </citation>
    <scope>NUCLEOTIDE SEQUENCE [LARGE SCALE GENOMIC DNA]</scope>
    <source>
        <strain evidence="2 3">DONG20-135</strain>
    </source>
</reference>
<comment type="caution">
    <text evidence="2">The sequence shown here is derived from an EMBL/GenBank/DDBJ whole genome shotgun (WGS) entry which is preliminary data.</text>
</comment>
<dbReference type="AlphaFoldDB" id="A0A6N8U7X3"/>
<reference evidence="2 3" key="2">
    <citation type="submission" date="2020-01" db="EMBL/GenBank/DDBJ databases">
        <title>Clostridiaceae sp. nov. isolated from the gut of human by culturomics.</title>
        <authorList>
            <person name="Chang Y."/>
        </authorList>
    </citation>
    <scope>NUCLEOTIDE SEQUENCE [LARGE SCALE GENOMIC DNA]</scope>
    <source>
        <strain evidence="2 3">DONG20-135</strain>
    </source>
</reference>
<evidence type="ECO:0000313" key="2">
    <source>
        <dbReference type="EMBL" id="MXQ74286.1"/>
    </source>
</evidence>
<keyword evidence="1" id="KW-1133">Transmembrane helix</keyword>
<proteinExistence type="predicted"/>
<keyword evidence="3" id="KW-1185">Reference proteome</keyword>
<gene>
    <name evidence="2" type="ORF">GSF08_10150</name>
</gene>
<sequence length="204" mass="22188">MTRCEYIVQLQQRLSGLSEAEIADALAYCNEYFDEAGEENEQQAINDLGTPAKFAAQLRADAVLKSQDSKDAQACADKQNKHSLKNLWMLILGVCALPIALPLGAALILLIFSMMLVVFCVIFALFIAIVGFLAAGGVSFASGIYNFSQAPGNSLIALGLGCASIGLSLLGILLTIYLSRKGIPELTRMVSRLYQRFRRKETME</sequence>
<organism evidence="2 3">
    <name type="scientific">Copranaerobaculum intestinale</name>
    <dbReference type="NCBI Taxonomy" id="2692629"/>
    <lineage>
        <taxon>Bacteria</taxon>
        <taxon>Bacillati</taxon>
        <taxon>Bacillota</taxon>
        <taxon>Erysipelotrichia</taxon>
        <taxon>Erysipelotrichales</taxon>
        <taxon>Erysipelotrichaceae</taxon>
        <taxon>Copranaerobaculum</taxon>
    </lineage>
</organism>
<keyword evidence="1" id="KW-0472">Membrane</keyword>
<dbReference type="Pfam" id="PF22564">
    <property type="entry name" value="HAAS"/>
    <property type="match status" value="1"/>
</dbReference>
<accession>A0A6N8U7X3</accession>
<feature type="transmembrane region" description="Helical" evidence="1">
    <location>
        <begin position="155"/>
        <end position="179"/>
    </location>
</feature>
<feature type="transmembrane region" description="Helical" evidence="1">
    <location>
        <begin position="87"/>
        <end position="109"/>
    </location>
</feature>
<protein>
    <submittedName>
        <fullName evidence="2">DUF1700 domain-containing protein</fullName>
    </submittedName>
</protein>
<dbReference type="Proteomes" id="UP000434036">
    <property type="component" value="Unassembled WGS sequence"/>
</dbReference>
<feature type="transmembrane region" description="Helical" evidence="1">
    <location>
        <begin position="116"/>
        <end position="135"/>
    </location>
</feature>
<dbReference type="RefSeq" id="WP_160625673.1">
    <property type="nucleotide sequence ID" value="NZ_WUUQ01000005.1"/>
</dbReference>
<evidence type="ECO:0000313" key="3">
    <source>
        <dbReference type="Proteomes" id="UP000434036"/>
    </source>
</evidence>
<dbReference type="EMBL" id="WUUQ01000005">
    <property type="protein sequence ID" value="MXQ74286.1"/>
    <property type="molecule type" value="Genomic_DNA"/>
</dbReference>
<name>A0A6N8U7X3_9FIRM</name>
<keyword evidence="1" id="KW-0812">Transmembrane</keyword>